<reference evidence="4 5" key="1">
    <citation type="journal article" date="2015" name="Genome Announc.">
        <title>Draft Genome Sequences of Marine Isolates of Thalassomonas viridans and Thalassomonas actiniarum.</title>
        <authorList>
            <person name="Olonade I."/>
            <person name="van Zyl L.J."/>
            <person name="Trindade M."/>
        </authorList>
    </citation>
    <scope>NUCLEOTIDE SEQUENCE [LARGE SCALE GENOMIC DNA]</scope>
    <source>
        <strain evidence="4 5">XOM25</strain>
    </source>
</reference>
<feature type="domain" description="DSBA-like thioredoxin" evidence="3">
    <location>
        <begin position="3"/>
        <end position="187"/>
    </location>
</feature>
<dbReference type="GO" id="GO:0006749">
    <property type="term" value="P:glutathione metabolic process"/>
    <property type="evidence" value="ECO:0007669"/>
    <property type="project" value="TreeGrafter"/>
</dbReference>
<evidence type="ECO:0000256" key="1">
    <source>
        <dbReference type="PIRNR" id="PIRNR006386"/>
    </source>
</evidence>
<keyword evidence="1 4" id="KW-0413">Isomerase</keyword>
<evidence type="ECO:0000313" key="4">
    <source>
        <dbReference type="EMBL" id="WDE03177.1"/>
    </source>
</evidence>
<dbReference type="SUPFAM" id="SSF52833">
    <property type="entry name" value="Thioredoxin-like"/>
    <property type="match status" value="1"/>
</dbReference>
<comment type="similarity">
    <text evidence="1">Belongs to the GST superfamily. NadH family.</text>
</comment>
<protein>
    <recommendedName>
        <fullName evidence="1">2-hydroxychromene-2-carboxylate isomerase</fullName>
        <ecNumber evidence="1">5.99.1.4</ecNumber>
    </recommendedName>
</protein>
<dbReference type="PANTHER" id="PTHR42943">
    <property type="entry name" value="GLUTATHIONE S-TRANSFERASE KAPPA"/>
    <property type="match status" value="1"/>
</dbReference>
<dbReference type="EMBL" id="CP059733">
    <property type="protein sequence ID" value="WDE03177.1"/>
    <property type="molecule type" value="Genomic_DNA"/>
</dbReference>
<dbReference type="Gene3D" id="3.40.30.10">
    <property type="entry name" value="Glutaredoxin"/>
    <property type="match status" value="1"/>
</dbReference>
<proteinExistence type="inferred from homology"/>
<dbReference type="Pfam" id="PF01323">
    <property type="entry name" value="DSBA"/>
    <property type="match status" value="1"/>
</dbReference>
<dbReference type="GO" id="GO:0018845">
    <property type="term" value="F:2-hydroxychromene-2-carboxylate isomerase activity"/>
    <property type="evidence" value="ECO:0007669"/>
    <property type="project" value="UniProtKB-UniRule"/>
</dbReference>
<dbReference type="PIRSF" id="PIRSF006386">
    <property type="entry name" value="HCCAis_GSTk"/>
    <property type="match status" value="1"/>
</dbReference>
<dbReference type="GO" id="GO:1901170">
    <property type="term" value="P:naphthalene catabolic process"/>
    <property type="evidence" value="ECO:0007669"/>
    <property type="project" value="InterPro"/>
</dbReference>
<dbReference type="KEGG" id="tvd:SG34_017365"/>
<dbReference type="GO" id="GO:0004364">
    <property type="term" value="F:glutathione transferase activity"/>
    <property type="evidence" value="ECO:0007669"/>
    <property type="project" value="TreeGrafter"/>
</dbReference>
<dbReference type="CDD" id="cd03022">
    <property type="entry name" value="DsbA_HCCA_Iso"/>
    <property type="match status" value="1"/>
</dbReference>
<evidence type="ECO:0000256" key="2">
    <source>
        <dbReference type="PIRSR" id="PIRSR006386-1"/>
    </source>
</evidence>
<dbReference type="Proteomes" id="UP000032352">
    <property type="component" value="Chromosome"/>
</dbReference>
<dbReference type="InterPro" id="IPR051924">
    <property type="entry name" value="GST_Kappa/NadH"/>
</dbReference>
<dbReference type="InterPro" id="IPR036249">
    <property type="entry name" value="Thioredoxin-like_sf"/>
</dbReference>
<organism evidence="4 5">
    <name type="scientific">Thalassomonas viridans</name>
    <dbReference type="NCBI Taxonomy" id="137584"/>
    <lineage>
        <taxon>Bacteria</taxon>
        <taxon>Pseudomonadati</taxon>
        <taxon>Pseudomonadota</taxon>
        <taxon>Gammaproteobacteria</taxon>
        <taxon>Alteromonadales</taxon>
        <taxon>Colwelliaceae</taxon>
        <taxon>Thalassomonas</taxon>
    </lineage>
</organism>
<accession>A0AAF0C5C3</accession>
<name>A0AAF0C5C3_9GAMM</name>
<feature type="active site" description="Nucleophile" evidence="2">
    <location>
        <position position="11"/>
    </location>
</feature>
<dbReference type="GO" id="GO:0004602">
    <property type="term" value="F:glutathione peroxidase activity"/>
    <property type="evidence" value="ECO:0007669"/>
    <property type="project" value="TreeGrafter"/>
</dbReference>
<dbReference type="AlphaFoldDB" id="A0AAF0C5C3"/>
<dbReference type="InterPro" id="IPR014440">
    <property type="entry name" value="HCCAis_GSTk"/>
</dbReference>
<comment type="catalytic activity">
    <reaction evidence="1">
        <text>2-hydroxychromene-2-carboxylate = (3E)-4-(2-hydroxyphenyl)-2-oxobut-3-enoate</text>
        <dbReference type="Rhea" id="RHEA:27401"/>
        <dbReference type="ChEBI" id="CHEBI:59350"/>
        <dbReference type="ChEBI" id="CHEBI:59353"/>
        <dbReference type="EC" id="5.99.1.4"/>
    </reaction>
</comment>
<keyword evidence="5" id="KW-1185">Reference proteome</keyword>
<dbReference type="InterPro" id="IPR001853">
    <property type="entry name" value="DSBA-like_thioredoxin_dom"/>
</dbReference>
<sequence length="198" mass="22068">MKVEFWFDFASSYSYPAAMSVEHMAKRQNLDIAWRPFLLGAIFNKQGWQDSPFNLHPAKGAYMWRDLERVCRESGLSFTRPSQFPRNGLLAARVASAFATAPWLADFIRAVFTANFADDLDISSPSVIARCLEMSGEDSVAIIKAANSPATKSLLREQTELAYQKGIFGAPSFLVGKELFWGNDRLTSALSWAVNQGN</sequence>
<dbReference type="PANTHER" id="PTHR42943:SF2">
    <property type="entry name" value="GLUTATHIONE S-TRANSFERASE KAPPA 1"/>
    <property type="match status" value="1"/>
</dbReference>
<gene>
    <name evidence="4" type="ORF">SG34_017365</name>
</gene>
<reference evidence="4 5" key="2">
    <citation type="journal article" date="2022" name="Mar. Drugs">
        <title>Bioassay-Guided Fractionation Leads to the Detection of Cholic Acid Generated by the Rare Thalassomonas sp.</title>
        <authorList>
            <person name="Pheiffer F."/>
            <person name="Schneider Y.K."/>
            <person name="Hansen E.H."/>
            <person name="Andersen J.H."/>
            <person name="Isaksson J."/>
            <person name="Busche T."/>
            <person name="R C."/>
            <person name="Kalinowski J."/>
            <person name="Zyl L.V."/>
            <person name="Trindade M."/>
        </authorList>
    </citation>
    <scope>NUCLEOTIDE SEQUENCE [LARGE SCALE GENOMIC DNA]</scope>
    <source>
        <strain evidence="4 5">XOM25</strain>
    </source>
</reference>
<dbReference type="InterPro" id="IPR044087">
    <property type="entry name" value="NahD-like"/>
</dbReference>
<evidence type="ECO:0000313" key="5">
    <source>
        <dbReference type="Proteomes" id="UP000032352"/>
    </source>
</evidence>
<evidence type="ECO:0000259" key="3">
    <source>
        <dbReference type="Pfam" id="PF01323"/>
    </source>
</evidence>
<dbReference type="EC" id="5.99.1.4" evidence="1"/>
<dbReference type="RefSeq" id="WP_044837809.1">
    <property type="nucleotide sequence ID" value="NZ_CP059733.1"/>
</dbReference>